<keyword evidence="1" id="KW-1133">Transmembrane helix</keyword>
<dbReference type="OrthoDB" id="9798761at2"/>
<sequence>MKRFFLLLLNIWKQKLKIYFLAAWIGAGMGIFLLAPSYDYISSRERNADPISSIEFVIGQFTEVMTGQINQNNLILFYAEIGALLGLLSLGFYQVLHKRLVDLDALKAELDKDLPTIIRQGEGPLLEFKSTLRWDLQEQRVNRSLEGVVLKTLAGFFNSHVGGTLLIGVADNGEIVGLEQDFQTLKKSDQDGFEQTLITAIAENLGADLCRFVHILFHRIDNKDVCRVIVSPALRPVFLNIANTPKFFVRTGGSTRDLNIQEALEYVAGRWKSLK</sequence>
<feature type="domain" description="Schlafen AlbA-2" evidence="2">
    <location>
        <begin position="122"/>
        <end position="258"/>
    </location>
</feature>
<gene>
    <name evidence="3" type="ORF">A1507_02500</name>
</gene>
<dbReference type="Gene3D" id="3.30.950.30">
    <property type="entry name" value="Schlafen, AAA domain"/>
    <property type="match status" value="1"/>
</dbReference>
<keyword evidence="1" id="KW-0812">Transmembrane</keyword>
<dbReference type="InterPro" id="IPR038461">
    <property type="entry name" value="Schlafen_AlbA_2_dom_sf"/>
</dbReference>
<name>A0A177N3A9_9GAMM</name>
<dbReference type="Pfam" id="PF04326">
    <property type="entry name" value="SLFN_AlbA_2"/>
    <property type="match status" value="1"/>
</dbReference>
<feature type="transmembrane region" description="Helical" evidence="1">
    <location>
        <begin position="20"/>
        <end position="38"/>
    </location>
</feature>
<evidence type="ECO:0000313" key="3">
    <source>
        <dbReference type="EMBL" id="OAI12375.1"/>
    </source>
</evidence>
<dbReference type="RefSeq" id="WP_064041940.1">
    <property type="nucleotide sequence ID" value="NZ_LUUJ01000110.1"/>
</dbReference>
<keyword evidence="1" id="KW-0472">Membrane</keyword>
<dbReference type="InterPro" id="IPR007421">
    <property type="entry name" value="Schlafen_AlbA_2_dom"/>
</dbReference>
<evidence type="ECO:0000256" key="1">
    <source>
        <dbReference type="SAM" id="Phobius"/>
    </source>
</evidence>
<comment type="caution">
    <text evidence="3">The sequence shown here is derived from an EMBL/GenBank/DDBJ whole genome shotgun (WGS) entry which is preliminary data.</text>
</comment>
<dbReference type="EMBL" id="LUUJ01000110">
    <property type="protein sequence ID" value="OAI12375.1"/>
    <property type="molecule type" value="Genomic_DNA"/>
</dbReference>
<evidence type="ECO:0000313" key="4">
    <source>
        <dbReference type="Proteomes" id="UP000077857"/>
    </source>
</evidence>
<reference evidence="3 4" key="1">
    <citation type="submission" date="2016-03" db="EMBL/GenBank/DDBJ databases">
        <authorList>
            <person name="Ploux O."/>
        </authorList>
    </citation>
    <scope>NUCLEOTIDE SEQUENCE [LARGE SCALE GENOMIC DNA]</scope>
    <source>
        <strain evidence="3 4">R-45378</strain>
    </source>
</reference>
<organism evidence="3 4">
    <name type="scientific">Methylomonas koyamae</name>
    <dbReference type="NCBI Taxonomy" id="702114"/>
    <lineage>
        <taxon>Bacteria</taxon>
        <taxon>Pseudomonadati</taxon>
        <taxon>Pseudomonadota</taxon>
        <taxon>Gammaproteobacteria</taxon>
        <taxon>Methylococcales</taxon>
        <taxon>Methylococcaceae</taxon>
        <taxon>Methylomonas</taxon>
    </lineage>
</organism>
<proteinExistence type="predicted"/>
<evidence type="ECO:0000259" key="2">
    <source>
        <dbReference type="Pfam" id="PF04326"/>
    </source>
</evidence>
<dbReference type="Proteomes" id="UP000077857">
    <property type="component" value="Unassembled WGS sequence"/>
</dbReference>
<accession>A0A177N3A9</accession>
<dbReference type="AlphaFoldDB" id="A0A177N3A9"/>
<feature type="transmembrane region" description="Helical" evidence="1">
    <location>
        <begin position="75"/>
        <end position="96"/>
    </location>
</feature>
<protein>
    <submittedName>
        <fullName evidence="3">AAA family ATPase</fullName>
    </submittedName>
</protein>